<proteinExistence type="predicted"/>
<keyword evidence="2" id="KW-0732">Signal</keyword>
<evidence type="ECO:0000313" key="4">
    <source>
        <dbReference type="Proteomes" id="UP000026941"/>
    </source>
</evidence>
<name>A0AA87Q6Y1_RHIRH</name>
<accession>A0AA87Q6Y1</accession>
<dbReference type="RefSeq" id="WP_042477141.1">
    <property type="nucleotide sequence ID" value="NZ_BAYX01000025.1"/>
</dbReference>
<feature type="signal peptide" evidence="2">
    <location>
        <begin position="1"/>
        <end position="21"/>
    </location>
</feature>
<gene>
    <name evidence="3" type="ORF">RRH01S_25_00600</name>
</gene>
<feature type="region of interest" description="Disordered" evidence="1">
    <location>
        <begin position="31"/>
        <end position="71"/>
    </location>
</feature>
<evidence type="ECO:0000256" key="2">
    <source>
        <dbReference type="SAM" id="SignalP"/>
    </source>
</evidence>
<sequence length="120" mass="13215">MSGIFMKAALIGLLVVGSSIAAVEPAAAQVWGDGWGSEDAPPPPWERRPRYEPPASWNDVPRSNDSCSPEDALRRARDYGVKRPAIERFSSRWVYVGGLREGDYAQVILKNTPGCPYTDH</sequence>
<protein>
    <submittedName>
        <fullName evidence="3">Uncharacterized protein</fullName>
    </submittedName>
</protein>
<dbReference type="Proteomes" id="UP000026941">
    <property type="component" value="Unassembled WGS sequence"/>
</dbReference>
<dbReference type="EMBL" id="BAYX01000025">
    <property type="protein sequence ID" value="GAJ96766.1"/>
    <property type="molecule type" value="Genomic_DNA"/>
</dbReference>
<evidence type="ECO:0000313" key="3">
    <source>
        <dbReference type="EMBL" id="GAJ96766.1"/>
    </source>
</evidence>
<dbReference type="AlphaFoldDB" id="A0AA87Q6Y1"/>
<comment type="caution">
    <text evidence="3">The sequence shown here is derived from an EMBL/GenBank/DDBJ whole genome shotgun (WGS) entry which is preliminary data.</text>
</comment>
<evidence type="ECO:0000256" key="1">
    <source>
        <dbReference type="SAM" id="MobiDB-lite"/>
    </source>
</evidence>
<organism evidence="3 4">
    <name type="scientific">Rhizobium rhizogenes NBRC 13257</name>
    <dbReference type="NCBI Taxonomy" id="1220581"/>
    <lineage>
        <taxon>Bacteria</taxon>
        <taxon>Pseudomonadati</taxon>
        <taxon>Pseudomonadota</taxon>
        <taxon>Alphaproteobacteria</taxon>
        <taxon>Hyphomicrobiales</taxon>
        <taxon>Rhizobiaceae</taxon>
        <taxon>Rhizobium/Agrobacterium group</taxon>
        <taxon>Rhizobium</taxon>
    </lineage>
</organism>
<reference evidence="3 4" key="1">
    <citation type="submission" date="2014-05" db="EMBL/GenBank/DDBJ databases">
        <title>Whole genome shotgun sequence of Rhizobium rhizogenes NBRC 13257.</title>
        <authorList>
            <person name="Katano-Makiyama Y."/>
            <person name="Hosoyama A."/>
            <person name="Hashimoto M."/>
            <person name="Hosoyama Y."/>
            <person name="Noguchi M."/>
            <person name="Tsuchikane K."/>
            <person name="Kimura A."/>
            <person name="Ohji S."/>
            <person name="Ichikawa N."/>
            <person name="Yamazoe A."/>
            <person name="Fujita N."/>
        </authorList>
    </citation>
    <scope>NUCLEOTIDE SEQUENCE [LARGE SCALE GENOMIC DNA]</scope>
    <source>
        <strain evidence="3 4">NBRC 13257</strain>
    </source>
</reference>
<feature type="chain" id="PRO_5041640219" evidence="2">
    <location>
        <begin position="22"/>
        <end position="120"/>
    </location>
</feature>